<protein>
    <recommendedName>
        <fullName evidence="4">DDE-1 domain-containing protein</fullName>
    </recommendedName>
</protein>
<dbReference type="Proteomes" id="UP000218209">
    <property type="component" value="Unassembled WGS sequence"/>
</dbReference>
<evidence type="ECO:0008006" key="4">
    <source>
        <dbReference type="Google" id="ProtNLM"/>
    </source>
</evidence>
<reference evidence="2 3" key="1">
    <citation type="submission" date="2017-03" db="EMBL/GenBank/DDBJ databases">
        <title>WGS assembly of Porphyra umbilicalis.</title>
        <authorList>
            <person name="Brawley S.H."/>
            <person name="Blouin N.A."/>
            <person name="Ficko-Blean E."/>
            <person name="Wheeler G.L."/>
            <person name="Lohr M."/>
            <person name="Goodson H.V."/>
            <person name="Jenkins J.W."/>
            <person name="Blaby-Haas C.E."/>
            <person name="Helliwell K.E."/>
            <person name="Chan C."/>
            <person name="Marriage T."/>
            <person name="Bhattacharya D."/>
            <person name="Klein A.S."/>
            <person name="Badis Y."/>
            <person name="Brodie J."/>
            <person name="Cao Y."/>
            <person name="Collen J."/>
            <person name="Dittami S.M."/>
            <person name="Gachon C.M."/>
            <person name="Green B.R."/>
            <person name="Karpowicz S."/>
            <person name="Kim J.W."/>
            <person name="Kudahl U."/>
            <person name="Lin S."/>
            <person name="Michel G."/>
            <person name="Mittag M."/>
            <person name="Olson B.J."/>
            <person name="Pangilinan J."/>
            <person name="Peng Y."/>
            <person name="Qiu H."/>
            <person name="Shu S."/>
            <person name="Singer J.T."/>
            <person name="Smith A.G."/>
            <person name="Sprecher B.N."/>
            <person name="Wagner V."/>
            <person name="Wang W."/>
            <person name="Wang Z.-Y."/>
            <person name="Yan J."/>
            <person name="Yarish C."/>
            <person name="Zoeuner-Riek S."/>
            <person name="Zhuang Y."/>
            <person name="Zou Y."/>
            <person name="Lindquist E.A."/>
            <person name="Grimwood J."/>
            <person name="Barry K."/>
            <person name="Rokhsar D.S."/>
            <person name="Schmutz J."/>
            <person name="Stiller J.W."/>
            <person name="Grossman A.R."/>
            <person name="Prochnik S.E."/>
        </authorList>
    </citation>
    <scope>NUCLEOTIDE SEQUENCE [LARGE SCALE GENOMIC DNA]</scope>
    <source>
        <strain evidence="2">4086291</strain>
    </source>
</reference>
<gene>
    <name evidence="2" type="ORF">BU14_0442s0012</name>
</gene>
<feature type="region of interest" description="Disordered" evidence="1">
    <location>
        <begin position="1"/>
        <end position="22"/>
    </location>
</feature>
<evidence type="ECO:0000313" key="3">
    <source>
        <dbReference type="Proteomes" id="UP000218209"/>
    </source>
</evidence>
<evidence type="ECO:0000256" key="1">
    <source>
        <dbReference type="SAM" id="MobiDB-lite"/>
    </source>
</evidence>
<feature type="compositionally biased region" description="Polar residues" evidence="1">
    <location>
        <begin position="1"/>
        <end position="13"/>
    </location>
</feature>
<accession>A0A1X6NUX3</accession>
<proteinExistence type="predicted"/>
<dbReference type="OrthoDB" id="10043687at2759"/>
<organism evidence="2 3">
    <name type="scientific">Porphyra umbilicalis</name>
    <name type="common">Purple laver</name>
    <name type="synonym">Red alga</name>
    <dbReference type="NCBI Taxonomy" id="2786"/>
    <lineage>
        <taxon>Eukaryota</taxon>
        <taxon>Rhodophyta</taxon>
        <taxon>Bangiophyceae</taxon>
        <taxon>Bangiales</taxon>
        <taxon>Bangiaceae</taxon>
        <taxon>Porphyra</taxon>
    </lineage>
</organism>
<keyword evidence="3" id="KW-1185">Reference proteome</keyword>
<dbReference type="AlphaFoldDB" id="A0A1X6NUX3"/>
<evidence type="ECO:0000313" key="2">
    <source>
        <dbReference type="EMBL" id="OSX72377.1"/>
    </source>
</evidence>
<sequence length="527" mass="56706">MASPSSTRSTATEVTPARSKWGTRLTSEMREKLAVARGELGTDSVAKLMTATGASRSNLRSASAPIKLGRPTFFSSEEEDTKGGDLLTCELAAVLLRQYITDMGREEDAERRFGVGGFPGRSYFDLFLGHHPQLRRVRPMGIESARADASTPEAVAKFFAAFRFLCRDFSITRAAQVWNTDESMMNAQELMETTPATVMAGAQTAVPEFVFPSVQSGAEAASLVATVCADGTRLPLFVVVAGSGGRLPYAVEDGGNGSTRRVPLAAYLDEGAEVHRRGKPGFDGALWEVYAGFVARHMVGKCPGDWKVWLMDGCKLHASVVGLKVLHAVKVVVLMFPSHLSHILQALDKDPFLKTKAYARISLRAMLPTLPHNSKFNLANLMKVIKQGAFHGLSFVNVVNGFIKTGTWPICPSEINVGRLVLGKGARNGARTVDLELLATRLGPEARRDMRQPQVAFESVSTRGLALEATVPAVLAAFVELDAEAARKQAAKATVQAAKAAKEAAVVELNAHLVAEAAARRSSPQFQ</sequence>
<name>A0A1X6NUX3_PORUM</name>
<dbReference type="EMBL" id="KV919065">
    <property type="protein sequence ID" value="OSX72377.1"/>
    <property type="molecule type" value="Genomic_DNA"/>
</dbReference>